<dbReference type="InterPro" id="IPR052943">
    <property type="entry name" value="TMTC_O-mannosyl-trnsfr"/>
</dbReference>
<keyword evidence="2" id="KW-1185">Reference proteome</keyword>
<dbReference type="Gene3D" id="1.25.40.10">
    <property type="entry name" value="Tetratricopeptide repeat domain"/>
    <property type="match status" value="1"/>
</dbReference>
<dbReference type="EMBL" id="JAUSVY010000002">
    <property type="protein sequence ID" value="MDQ0504134.1"/>
    <property type="molecule type" value="Genomic_DNA"/>
</dbReference>
<evidence type="ECO:0000313" key="2">
    <source>
        <dbReference type="Proteomes" id="UP001241747"/>
    </source>
</evidence>
<dbReference type="InterPro" id="IPR019734">
    <property type="entry name" value="TPR_rpt"/>
</dbReference>
<proteinExistence type="predicted"/>
<dbReference type="SMART" id="SM00028">
    <property type="entry name" value="TPR"/>
    <property type="match status" value="4"/>
</dbReference>
<dbReference type="SUPFAM" id="SSF53756">
    <property type="entry name" value="UDP-Glycosyltransferase/glycogen phosphorylase"/>
    <property type="match status" value="1"/>
</dbReference>
<dbReference type="PANTHER" id="PTHR44809:SF1">
    <property type="entry name" value="PROTEIN O-MANNOSYL-TRANSFERASE TMTC1"/>
    <property type="match status" value="1"/>
</dbReference>
<dbReference type="PANTHER" id="PTHR44809">
    <property type="match status" value="1"/>
</dbReference>
<protein>
    <submittedName>
        <fullName evidence="1">Tetratricopeptide (TPR) repeat protein</fullName>
    </submittedName>
</protein>
<organism evidence="1 2">
    <name type="scientific">Xanthobacter agilis</name>
    <dbReference type="NCBI Taxonomy" id="47492"/>
    <lineage>
        <taxon>Bacteria</taxon>
        <taxon>Pseudomonadati</taxon>
        <taxon>Pseudomonadota</taxon>
        <taxon>Alphaproteobacteria</taxon>
        <taxon>Hyphomicrobiales</taxon>
        <taxon>Xanthobacteraceae</taxon>
        <taxon>Xanthobacter</taxon>
    </lineage>
</organism>
<reference evidence="1 2" key="1">
    <citation type="submission" date="2023-07" db="EMBL/GenBank/DDBJ databases">
        <title>Genomic Encyclopedia of Type Strains, Phase IV (KMG-IV): sequencing the most valuable type-strain genomes for metagenomic binning, comparative biology and taxonomic classification.</title>
        <authorList>
            <person name="Goeker M."/>
        </authorList>
    </citation>
    <scope>NUCLEOTIDE SEQUENCE [LARGE SCALE GENOMIC DNA]</scope>
    <source>
        <strain evidence="1 2">DSM 3770</strain>
    </source>
</reference>
<dbReference type="RefSeq" id="WP_394085591.1">
    <property type="nucleotide sequence ID" value="NZ_JBAFWJ010000006.1"/>
</dbReference>
<gene>
    <name evidence="1" type="ORF">QOZ94_000908</name>
</gene>
<dbReference type="Gene3D" id="3.40.50.2000">
    <property type="entry name" value="Glycogen Phosphorylase B"/>
    <property type="match status" value="1"/>
</dbReference>
<name>A0ABU0LAI3_XANAG</name>
<dbReference type="Proteomes" id="UP001241747">
    <property type="component" value="Unassembled WGS sequence"/>
</dbReference>
<comment type="caution">
    <text evidence="1">The sequence shown here is derived from an EMBL/GenBank/DDBJ whole genome shotgun (WGS) entry which is preliminary data.</text>
</comment>
<accession>A0ABU0LAI3</accession>
<dbReference type="SUPFAM" id="SSF48452">
    <property type="entry name" value="TPR-like"/>
    <property type="match status" value="1"/>
</dbReference>
<dbReference type="InterPro" id="IPR011990">
    <property type="entry name" value="TPR-like_helical_dom_sf"/>
</dbReference>
<sequence>MPSLSPMAPAPMPRAGDQAGPLAARLAAAAAREAAGDLEAAEDILSAVLMEAPDHPDALHQAALVSFARMRRREAVSRLERAIAAAPGTPLFHRNLCEIQRARGELDSALHHGRTAVALAPHDPGAAYNLCVVHSDRMEIEEAIRLARRAIALDPGMAGAHFELAEGLLLNGRFAEGWEEYEWRFRLPNVAPPLPQTDRPQWDGAPLPGGTVLLIADQGFGDSIQFCRYIPQVARRCARVVVACSIELQPIIRQQSGLAFCFDRWEQAPAFDAYCPLSGLPRVFGTDLPSVPAPVPYVAPPPAKVGPWAARLDGLVPRGMKRVGIVWAGRPTHGNDLNRSMPLEALTPLGEMEGVALISLQMGAAMAQVAHHYGPAPLMNLGAEIADFTDTMAILHLLDHVVAVDTSIVHLAGAMGRPVSVLLPFAPDWRWMRDRDDSPWYPTARLFRQPAPGDWAEPVRRVCAQVARLP</sequence>
<evidence type="ECO:0000313" key="1">
    <source>
        <dbReference type="EMBL" id="MDQ0504134.1"/>
    </source>
</evidence>